<reference evidence="2 3" key="1">
    <citation type="submission" date="2018-10" db="EMBL/GenBank/DDBJ databases">
        <authorList>
            <person name="Zhang X."/>
        </authorList>
    </citation>
    <scope>NUCLEOTIDE SEQUENCE [LARGE SCALE GENOMIC DNA]</scope>
    <source>
        <strain evidence="2 3">SK-G1</strain>
    </source>
</reference>
<evidence type="ECO:0008006" key="4">
    <source>
        <dbReference type="Google" id="ProtNLM"/>
    </source>
</evidence>
<name>A0A3G2R5U2_9FIRM</name>
<proteinExistence type="predicted"/>
<feature type="transmembrane region" description="Helical" evidence="1">
    <location>
        <begin position="6"/>
        <end position="23"/>
    </location>
</feature>
<dbReference type="KEGG" id="bacg:D2962_09380"/>
<organism evidence="2 3">
    <name type="scientific">Biomaibacter acetigenes</name>
    <dbReference type="NCBI Taxonomy" id="2316383"/>
    <lineage>
        <taxon>Bacteria</taxon>
        <taxon>Bacillati</taxon>
        <taxon>Bacillota</taxon>
        <taxon>Clostridia</taxon>
        <taxon>Thermosediminibacterales</taxon>
        <taxon>Tepidanaerobacteraceae</taxon>
        <taxon>Biomaibacter</taxon>
    </lineage>
</organism>
<evidence type="ECO:0000313" key="3">
    <source>
        <dbReference type="Proteomes" id="UP000280960"/>
    </source>
</evidence>
<accession>A0A3G2R5U2</accession>
<gene>
    <name evidence="2" type="ORF">D2962_09380</name>
</gene>
<keyword evidence="1" id="KW-1133">Transmembrane helix</keyword>
<evidence type="ECO:0000313" key="2">
    <source>
        <dbReference type="EMBL" id="AYO30792.1"/>
    </source>
</evidence>
<dbReference type="Proteomes" id="UP000280960">
    <property type="component" value="Chromosome"/>
</dbReference>
<protein>
    <recommendedName>
        <fullName evidence="4">Holin</fullName>
    </recommendedName>
</protein>
<evidence type="ECO:0000256" key="1">
    <source>
        <dbReference type="SAM" id="Phobius"/>
    </source>
</evidence>
<sequence>MPGAELAQYGLATFAVAGLLYFIDRWMKQKSENDLAEVVKNNTKALENLTTLLQVTMARQEAKIDELLERARR</sequence>
<keyword evidence="1" id="KW-0472">Membrane</keyword>
<dbReference type="RefSeq" id="WP_122014811.1">
    <property type="nucleotide sequence ID" value="NZ_CP033169.1"/>
</dbReference>
<keyword evidence="1" id="KW-0812">Transmembrane</keyword>
<dbReference type="AlphaFoldDB" id="A0A3G2R5U2"/>
<keyword evidence="3" id="KW-1185">Reference proteome</keyword>
<dbReference type="EMBL" id="CP033169">
    <property type="protein sequence ID" value="AYO30792.1"/>
    <property type="molecule type" value="Genomic_DNA"/>
</dbReference>